<dbReference type="GO" id="GO:0006366">
    <property type="term" value="P:transcription by RNA polymerase II"/>
    <property type="evidence" value="ECO:0007669"/>
    <property type="project" value="InterPro"/>
</dbReference>
<evidence type="ECO:0000256" key="2">
    <source>
        <dbReference type="SAM" id="MobiDB-lite"/>
    </source>
</evidence>
<comment type="caution">
    <text evidence="5">The sequence shown here is derived from an EMBL/GenBank/DDBJ whole genome shotgun (WGS) entry which is preliminary data.</text>
</comment>
<organism evidence="5 6">
    <name type="scientific">Meloidogyne enterolobii</name>
    <name type="common">Root-knot nematode worm</name>
    <name type="synonym">Meloidogyne mayaguensis</name>
    <dbReference type="NCBI Taxonomy" id="390850"/>
    <lineage>
        <taxon>Eukaryota</taxon>
        <taxon>Metazoa</taxon>
        <taxon>Ecdysozoa</taxon>
        <taxon>Nematoda</taxon>
        <taxon>Chromadorea</taxon>
        <taxon>Rhabditida</taxon>
        <taxon>Tylenchina</taxon>
        <taxon>Tylenchomorpha</taxon>
        <taxon>Tylenchoidea</taxon>
        <taxon>Meloidogynidae</taxon>
        <taxon>Meloidogyninae</taxon>
        <taxon>Meloidogyne</taxon>
    </lineage>
</organism>
<protein>
    <recommendedName>
        <fullName evidence="4">RPAP1/MINIYO-like TPR repeats domain-containing protein</fullName>
    </recommendedName>
</protein>
<dbReference type="AlphaFoldDB" id="A0A6V7U4L0"/>
<name>A0A6V7U4L0_MELEN</name>
<dbReference type="PANTHER" id="PTHR21483">
    <property type="entry name" value="RNA POLYMERASE II-ASSOCIATED PROTEIN 1"/>
    <property type="match status" value="1"/>
</dbReference>
<keyword evidence="3" id="KW-0732">Signal</keyword>
<dbReference type="InterPro" id="IPR057989">
    <property type="entry name" value="TPR_RPAP1/MINIYO-like"/>
</dbReference>
<feature type="chain" id="PRO_5028285886" description="RPAP1/MINIYO-like TPR repeats domain-containing protein" evidence="3">
    <location>
        <begin position="27"/>
        <end position="581"/>
    </location>
</feature>
<evidence type="ECO:0000256" key="1">
    <source>
        <dbReference type="SAM" id="Coils"/>
    </source>
</evidence>
<dbReference type="OrthoDB" id="5853122at2759"/>
<feature type="signal peptide" evidence="3">
    <location>
        <begin position="1"/>
        <end position="26"/>
    </location>
</feature>
<accession>A0A6V7U4L0</accession>
<keyword evidence="1" id="KW-0175">Coiled coil</keyword>
<dbReference type="PANTHER" id="PTHR21483:SF18">
    <property type="entry name" value="RNA POLYMERASE II-ASSOCIATED PROTEIN 1"/>
    <property type="match status" value="1"/>
</dbReference>
<gene>
    <name evidence="5" type="ORF">MENT_LOCUS7877</name>
</gene>
<dbReference type="Pfam" id="PF25766">
    <property type="entry name" value="TPR_RPAP1"/>
    <property type="match status" value="1"/>
</dbReference>
<evidence type="ECO:0000313" key="6">
    <source>
        <dbReference type="Proteomes" id="UP000580250"/>
    </source>
</evidence>
<reference evidence="5 6" key="1">
    <citation type="submission" date="2020-08" db="EMBL/GenBank/DDBJ databases">
        <authorList>
            <person name="Koutsovoulos G."/>
            <person name="Danchin GJ E."/>
        </authorList>
    </citation>
    <scope>NUCLEOTIDE SEQUENCE [LARGE SCALE GENOMIC DNA]</scope>
</reference>
<dbReference type="InterPro" id="IPR039913">
    <property type="entry name" value="RPAP1/Rba50"/>
</dbReference>
<dbReference type="EMBL" id="CAJEWN010000033">
    <property type="protein sequence ID" value="CAD2144265.1"/>
    <property type="molecule type" value="Genomic_DNA"/>
</dbReference>
<evidence type="ECO:0000259" key="4">
    <source>
        <dbReference type="Pfam" id="PF25766"/>
    </source>
</evidence>
<feature type="region of interest" description="Disordered" evidence="2">
    <location>
        <begin position="169"/>
        <end position="190"/>
    </location>
</feature>
<evidence type="ECO:0000256" key="3">
    <source>
        <dbReference type="SAM" id="SignalP"/>
    </source>
</evidence>
<feature type="domain" description="RPAP1/MINIYO-like TPR repeats" evidence="4">
    <location>
        <begin position="369"/>
        <end position="575"/>
    </location>
</feature>
<evidence type="ECO:0000313" key="5">
    <source>
        <dbReference type="EMBL" id="CAD2144265.1"/>
    </source>
</evidence>
<dbReference type="Proteomes" id="UP000580250">
    <property type="component" value="Unassembled WGS sequence"/>
</dbReference>
<proteinExistence type="predicted"/>
<feature type="coiled-coil region" evidence="1">
    <location>
        <begin position="510"/>
        <end position="537"/>
    </location>
</feature>
<sequence length="581" mass="68194">MLKHPVRLKNFFKIFLALFPINLISGVRHLDDKTNLFYFFYNPSYRLRYSRNLCRICQRLHKNCLRVPSFCNSVFHITSSFVSRYFQLKLKKKEMPTQKSVRFDLSELQAQITEEQQRQNVLFNITERFPGFFEVPERCIPFQFDDNQQIQQNEGFPQVLKNVLFNEEKEGQQQNSSQKEKQNFTKRGQKSLFSQHFDSSKLKGNKKEEKKEEENLINETIKNLEIIGLVEKNEKEAKFSDGGSGAHLAMDPVQQDLAFKSMRNILPRKEQQILKIFDQFSYTRITPDPQINENREQQIVRICCERLEEIRSLYLEQIEDTTTGRRTWIFAKGIVDIFVNEAWILIPIRKVLDAVNQRGSTTPTLDDVEIIYLCLLWTALTSVNAFCVRLAEVFLIGPEIFCNEAINELIGIILKKFLIESANKKMLKFQLEDTIAGLDAFMPFFVDLLKCFEEFSNGNENFGLIILLIIYLNNSPKINKLKMAQTLWSLQRNVVRQMNILINDNNEKFVEILLNQLNEEENIQEEEEDQNIIKEENKLVSLYLINLNQKIVTKERNPILFLIATKHLDILKKKKKEGGNM</sequence>